<dbReference type="RefSeq" id="WP_073455482.1">
    <property type="nucleotide sequence ID" value="NZ_FRAP01000002.1"/>
</dbReference>
<dbReference type="OrthoDB" id="5464689at2"/>
<dbReference type="EMBL" id="FRAP01000002">
    <property type="protein sequence ID" value="SHK09540.1"/>
    <property type="molecule type" value="Genomic_DNA"/>
</dbReference>
<dbReference type="Gene3D" id="1.10.10.60">
    <property type="entry name" value="Homeodomain-like"/>
    <property type="match status" value="1"/>
</dbReference>
<dbReference type="GO" id="GO:0003700">
    <property type="term" value="F:DNA-binding transcription factor activity"/>
    <property type="evidence" value="ECO:0007669"/>
    <property type="project" value="InterPro"/>
</dbReference>
<keyword evidence="2" id="KW-0238">DNA-binding</keyword>
<dbReference type="GO" id="GO:0043565">
    <property type="term" value="F:sequence-specific DNA binding"/>
    <property type="evidence" value="ECO:0007669"/>
    <property type="project" value="InterPro"/>
</dbReference>
<dbReference type="Pfam" id="PF12833">
    <property type="entry name" value="HTH_18"/>
    <property type="match status" value="1"/>
</dbReference>
<keyword evidence="1" id="KW-0805">Transcription regulation</keyword>
<evidence type="ECO:0000256" key="3">
    <source>
        <dbReference type="ARBA" id="ARBA00023163"/>
    </source>
</evidence>
<evidence type="ECO:0000313" key="6">
    <source>
        <dbReference type="Proteomes" id="UP000184363"/>
    </source>
</evidence>
<dbReference type="Pfam" id="PF14525">
    <property type="entry name" value="AraC_binding_2"/>
    <property type="match status" value="1"/>
</dbReference>
<proteinExistence type="predicted"/>
<evidence type="ECO:0000256" key="2">
    <source>
        <dbReference type="ARBA" id="ARBA00023125"/>
    </source>
</evidence>
<dbReference type="PROSITE" id="PS01124">
    <property type="entry name" value="HTH_ARAC_FAMILY_2"/>
    <property type="match status" value="1"/>
</dbReference>
<keyword evidence="3" id="KW-0804">Transcription</keyword>
<dbReference type="Proteomes" id="UP000184363">
    <property type="component" value="Unassembled WGS sequence"/>
</dbReference>
<evidence type="ECO:0000256" key="1">
    <source>
        <dbReference type="ARBA" id="ARBA00023015"/>
    </source>
</evidence>
<keyword evidence="6" id="KW-1185">Reference proteome</keyword>
<dbReference type="InterPro" id="IPR050204">
    <property type="entry name" value="AraC_XylS_family_regulators"/>
</dbReference>
<dbReference type="InterPro" id="IPR035418">
    <property type="entry name" value="AraC-bd_2"/>
</dbReference>
<feature type="domain" description="HTH araC/xylS-type" evidence="4">
    <location>
        <begin position="229"/>
        <end position="329"/>
    </location>
</feature>
<sequence length="335" mass="37408">MTGSTAVDTSSHEALPLLVTDNPDEAHQYITDVYIPHDLETRDGNRLDFTLPYLASDRLTVGHLVYGADSELLVPPMIGCYHMNLTLHGRTMVTQKGRRAATDAGRGGVMFSPTDPFTVRWSPEAVQYAVKLPRRSLEGQLSRLINQPVEQPIRFDLGFDLTTPMGQALLSAVTFLRQELSRPGGIASQHLVREQLESMVLTQILLTIPNSYTDVLHRPERPATRAKIGRVIEMIEERPDANWTLAELTHAAGVTARALQRGFKEVVGMSPTAYVRAVRLDRVHAELVERAGEVAVADVAVRWGFFHLSRFAQQYRERFGVLPSETVRRVLRHGA</sequence>
<dbReference type="InterPro" id="IPR009057">
    <property type="entry name" value="Homeodomain-like_sf"/>
</dbReference>
<dbReference type="InterPro" id="IPR018060">
    <property type="entry name" value="HTH_AraC"/>
</dbReference>
<dbReference type="STRING" id="1848.SAMN05443637_102371"/>
<dbReference type="PANTHER" id="PTHR46796">
    <property type="entry name" value="HTH-TYPE TRANSCRIPTIONAL ACTIVATOR RHAS-RELATED"/>
    <property type="match status" value="1"/>
</dbReference>
<name>A0A1M6PNP6_PSETH</name>
<organism evidence="5 6">
    <name type="scientific">Pseudonocardia thermophila</name>
    <dbReference type="NCBI Taxonomy" id="1848"/>
    <lineage>
        <taxon>Bacteria</taxon>
        <taxon>Bacillati</taxon>
        <taxon>Actinomycetota</taxon>
        <taxon>Actinomycetes</taxon>
        <taxon>Pseudonocardiales</taxon>
        <taxon>Pseudonocardiaceae</taxon>
        <taxon>Pseudonocardia</taxon>
    </lineage>
</organism>
<gene>
    <name evidence="5" type="ORF">SAMN05443637_102371</name>
</gene>
<accession>A0A1M6PNP6</accession>
<evidence type="ECO:0000259" key="4">
    <source>
        <dbReference type="PROSITE" id="PS01124"/>
    </source>
</evidence>
<dbReference type="PANTHER" id="PTHR46796:SF12">
    <property type="entry name" value="HTH-TYPE DNA-BINDING TRANSCRIPTIONAL ACTIVATOR EUTR"/>
    <property type="match status" value="1"/>
</dbReference>
<reference evidence="5 6" key="1">
    <citation type="submission" date="2016-11" db="EMBL/GenBank/DDBJ databases">
        <authorList>
            <person name="Jaros S."/>
            <person name="Januszkiewicz K."/>
            <person name="Wedrychowicz H."/>
        </authorList>
    </citation>
    <scope>NUCLEOTIDE SEQUENCE [LARGE SCALE GENOMIC DNA]</scope>
    <source>
        <strain evidence="5 6">DSM 43832</strain>
    </source>
</reference>
<dbReference type="SMART" id="SM00342">
    <property type="entry name" value="HTH_ARAC"/>
    <property type="match status" value="1"/>
</dbReference>
<protein>
    <submittedName>
        <fullName evidence="5">Helix-turn-helix domain-containing protein</fullName>
    </submittedName>
</protein>
<dbReference type="SUPFAM" id="SSF46689">
    <property type="entry name" value="Homeodomain-like"/>
    <property type="match status" value="2"/>
</dbReference>
<dbReference type="PROSITE" id="PS00041">
    <property type="entry name" value="HTH_ARAC_FAMILY_1"/>
    <property type="match status" value="1"/>
</dbReference>
<dbReference type="AlphaFoldDB" id="A0A1M6PNP6"/>
<dbReference type="InterPro" id="IPR018062">
    <property type="entry name" value="HTH_AraC-typ_CS"/>
</dbReference>
<evidence type="ECO:0000313" key="5">
    <source>
        <dbReference type="EMBL" id="SHK09540.1"/>
    </source>
</evidence>